<feature type="transmembrane region" description="Helical" evidence="6">
    <location>
        <begin position="6"/>
        <end position="28"/>
    </location>
</feature>
<evidence type="ECO:0000256" key="3">
    <source>
        <dbReference type="ARBA" id="ARBA00022692"/>
    </source>
</evidence>
<keyword evidence="5 6" id="KW-0472">Membrane</keyword>
<dbReference type="PANTHER" id="PTHR30086">
    <property type="entry name" value="ARGININE EXPORTER PROTEIN ARGO"/>
    <property type="match status" value="1"/>
</dbReference>
<dbReference type="AlphaFoldDB" id="A0A4R6UC31"/>
<dbReference type="GO" id="GO:0015171">
    <property type="term" value="F:amino acid transmembrane transporter activity"/>
    <property type="evidence" value="ECO:0007669"/>
    <property type="project" value="TreeGrafter"/>
</dbReference>
<dbReference type="GO" id="GO:0005886">
    <property type="term" value="C:plasma membrane"/>
    <property type="evidence" value="ECO:0007669"/>
    <property type="project" value="UniProtKB-SubCell"/>
</dbReference>
<evidence type="ECO:0000256" key="5">
    <source>
        <dbReference type="ARBA" id="ARBA00023136"/>
    </source>
</evidence>
<keyword evidence="3 6" id="KW-0812">Transmembrane</keyword>
<comment type="subcellular location">
    <subcellularLocation>
        <location evidence="1">Cell membrane</location>
        <topology evidence="1">Multi-pass membrane protein</topology>
    </subcellularLocation>
</comment>
<evidence type="ECO:0000256" key="6">
    <source>
        <dbReference type="SAM" id="Phobius"/>
    </source>
</evidence>
<dbReference type="OrthoDB" id="9784202at2"/>
<protein>
    <submittedName>
        <fullName evidence="7">Threonine/homoserine/homoserine lactone efflux protein</fullName>
    </submittedName>
</protein>
<accession>A0A4R6UC31</accession>
<reference evidence="7 8" key="1">
    <citation type="submission" date="2019-03" db="EMBL/GenBank/DDBJ databases">
        <title>Genomic Encyclopedia of Type Strains, Phase IV (KMG-IV): sequencing the most valuable type-strain genomes for metagenomic binning, comparative biology and taxonomic classification.</title>
        <authorList>
            <person name="Goeker M."/>
        </authorList>
    </citation>
    <scope>NUCLEOTIDE SEQUENCE [LARGE SCALE GENOMIC DNA]</scope>
    <source>
        <strain evidence="7 8">DSM 28697</strain>
    </source>
</reference>
<gene>
    <name evidence="7" type="ORF">EV213_10161</name>
</gene>
<feature type="transmembrane region" description="Helical" evidence="6">
    <location>
        <begin position="116"/>
        <end position="137"/>
    </location>
</feature>
<dbReference type="PIRSF" id="PIRSF006324">
    <property type="entry name" value="LeuE"/>
    <property type="match status" value="1"/>
</dbReference>
<feature type="transmembrane region" description="Helical" evidence="6">
    <location>
        <begin position="183"/>
        <end position="204"/>
    </location>
</feature>
<dbReference type="Proteomes" id="UP000295632">
    <property type="component" value="Unassembled WGS sequence"/>
</dbReference>
<name>A0A4R6UC31_9BACI</name>
<feature type="transmembrane region" description="Helical" evidence="6">
    <location>
        <begin position="70"/>
        <end position="88"/>
    </location>
</feature>
<dbReference type="InterPro" id="IPR001123">
    <property type="entry name" value="LeuE-type"/>
</dbReference>
<dbReference type="Pfam" id="PF01810">
    <property type="entry name" value="LysE"/>
    <property type="match status" value="1"/>
</dbReference>
<keyword evidence="8" id="KW-1185">Reference proteome</keyword>
<proteinExistence type="predicted"/>
<dbReference type="EMBL" id="SNYJ01000001">
    <property type="protein sequence ID" value="TDQ42633.1"/>
    <property type="molecule type" value="Genomic_DNA"/>
</dbReference>
<sequence length="207" mass="22368">MDVPVVLSFLGVAILVTLAPGPDNLFVLAQSMTYGKRAGFATSLGLCTGLLGHTAAAALGISAIVYQSAFAFQVVKWAGALYLLYLAWRAFAERHEEQGADKLKNQSSYALYRKGIVMNVLNPKVSLYFLALLPQFVSVEQGSVPLQMMVLGGLFILQAIVVFTVLSMFAGTLGTTLQRHPRIVHAMQLTKAGLFVILGVRMAFLTK</sequence>
<dbReference type="RefSeq" id="WP_133578477.1">
    <property type="nucleotide sequence ID" value="NZ_SNYJ01000001.1"/>
</dbReference>
<feature type="transmembrane region" description="Helical" evidence="6">
    <location>
        <begin position="149"/>
        <end position="171"/>
    </location>
</feature>
<dbReference type="PANTHER" id="PTHR30086:SF20">
    <property type="entry name" value="ARGININE EXPORTER PROTEIN ARGO-RELATED"/>
    <property type="match status" value="1"/>
</dbReference>
<evidence type="ECO:0000256" key="1">
    <source>
        <dbReference type="ARBA" id="ARBA00004651"/>
    </source>
</evidence>
<evidence type="ECO:0000313" key="7">
    <source>
        <dbReference type="EMBL" id="TDQ42633.1"/>
    </source>
</evidence>
<evidence type="ECO:0000256" key="2">
    <source>
        <dbReference type="ARBA" id="ARBA00022475"/>
    </source>
</evidence>
<feature type="transmembrane region" description="Helical" evidence="6">
    <location>
        <begin position="40"/>
        <end position="64"/>
    </location>
</feature>
<evidence type="ECO:0000313" key="8">
    <source>
        <dbReference type="Proteomes" id="UP000295632"/>
    </source>
</evidence>
<comment type="caution">
    <text evidence="7">The sequence shown here is derived from an EMBL/GenBank/DDBJ whole genome shotgun (WGS) entry which is preliminary data.</text>
</comment>
<evidence type="ECO:0000256" key="4">
    <source>
        <dbReference type="ARBA" id="ARBA00022989"/>
    </source>
</evidence>
<keyword evidence="4 6" id="KW-1133">Transmembrane helix</keyword>
<organism evidence="7 8">
    <name type="scientific">Aureibacillus halotolerans</name>
    <dbReference type="NCBI Taxonomy" id="1508390"/>
    <lineage>
        <taxon>Bacteria</taxon>
        <taxon>Bacillati</taxon>
        <taxon>Bacillota</taxon>
        <taxon>Bacilli</taxon>
        <taxon>Bacillales</taxon>
        <taxon>Bacillaceae</taxon>
        <taxon>Aureibacillus</taxon>
    </lineage>
</organism>
<keyword evidence="2" id="KW-1003">Cell membrane</keyword>